<dbReference type="Gene3D" id="3.30.70.330">
    <property type="match status" value="1"/>
</dbReference>
<keyword evidence="1" id="KW-0694">RNA-binding</keyword>
<dbReference type="AlphaFoldDB" id="A0AAD5UIA4"/>
<gene>
    <name evidence="4" type="ORF">HK103_003260</name>
</gene>
<dbReference type="SUPFAM" id="SSF54928">
    <property type="entry name" value="RNA-binding domain, RBD"/>
    <property type="match status" value="1"/>
</dbReference>
<evidence type="ECO:0000313" key="5">
    <source>
        <dbReference type="Proteomes" id="UP001210925"/>
    </source>
</evidence>
<organism evidence="4 5">
    <name type="scientific">Boothiomyces macroporosus</name>
    <dbReference type="NCBI Taxonomy" id="261099"/>
    <lineage>
        <taxon>Eukaryota</taxon>
        <taxon>Fungi</taxon>
        <taxon>Fungi incertae sedis</taxon>
        <taxon>Chytridiomycota</taxon>
        <taxon>Chytridiomycota incertae sedis</taxon>
        <taxon>Chytridiomycetes</taxon>
        <taxon>Rhizophydiales</taxon>
        <taxon>Terramycetaceae</taxon>
        <taxon>Boothiomyces</taxon>
    </lineage>
</organism>
<dbReference type="Proteomes" id="UP001210925">
    <property type="component" value="Unassembled WGS sequence"/>
</dbReference>
<feature type="domain" description="RRM" evidence="3">
    <location>
        <begin position="120"/>
        <end position="196"/>
    </location>
</feature>
<dbReference type="Pfam" id="PF00076">
    <property type="entry name" value="RRM_1"/>
    <property type="match status" value="1"/>
</dbReference>
<dbReference type="InterPro" id="IPR000504">
    <property type="entry name" value="RRM_dom"/>
</dbReference>
<keyword evidence="5" id="KW-1185">Reference proteome</keyword>
<evidence type="ECO:0000256" key="1">
    <source>
        <dbReference type="PROSITE-ProRule" id="PRU00176"/>
    </source>
</evidence>
<dbReference type="PROSITE" id="PS50102">
    <property type="entry name" value="RRM"/>
    <property type="match status" value="1"/>
</dbReference>
<sequence length="223" mass="25194">MLKSNKVDRGDLRNTLNKVQKSRKQNKTGAKPVKDLRSTIIVKKAPTQSNILRDIEKKIKEKRKQITITIENKPSSTMTALLQRSGLYADKPANDVAMDVSVPTSPVTMRNTVKINPNRIVVEVSNISHDITNEELRSVFREFGAMERMVVKITDGVFNGTVLVTYKHRHSGFALIEKFHNKLVDGRVLRAIHIPEETLSSGRLYSDGPVKQPRITLRDLLSK</sequence>
<feature type="region of interest" description="Disordered" evidence="2">
    <location>
        <begin position="1"/>
        <end position="35"/>
    </location>
</feature>
<evidence type="ECO:0000256" key="2">
    <source>
        <dbReference type="SAM" id="MobiDB-lite"/>
    </source>
</evidence>
<dbReference type="InterPro" id="IPR012677">
    <property type="entry name" value="Nucleotide-bd_a/b_plait_sf"/>
</dbReference>
<dbReference type="CDD" id="cd00590">
    <property type="entry name" value="RRM_SF"/>
    <property type="match status" value="1"/>
</dbReference>
<feature type="compositionally biased region" description="Basic and acidic residues" evidence="2">
    <location>
        <begin position="1"/>
        <end position="12"/>
    </location>
</feature>
<name>A0AAD5UIA4_9FUNG</name>
<dbReference type="InterPro" id="IPR035979">
    <property type="entry name" value="RBD_domain_sf"/>
</dbReference>
<accession>A0AAD5UIA4</accession>
<evidence type="ECO:0000259" key="3">
    <source>
        <dbReference type="PROSITE" id="PS50102"/>
    </source>
</evidence>
<protein>
    <recommendedName>
        <fullName evidence="3">RRM domain-containing protein</fullName>
    </recommendedName>
</protein>
<reference evidence="4" key="1">
    <citation type="submission" date="2020-05" db="EMBL/GenBank/DDBJ databases">
        <title>Phylogenomic resolution of chytrid fungi.</title>
        <authorList>
            <person name="Stajich J.E."/>
            <person name="Amses K."/>
            <person name="Simmons R."/>
            <person name="Seto K."/>
            <person name="Myers J."/>
            <person name="Bonds A."/>
            <person name="Quandt C.A."/>
            <person name="Barry K."/>
            <person name="Liu P."/>
            <person name="Grigoriev I."/>
            <person name="Longcore J.E."/>
            <person name="James T.Y."/>
        </authorList>
    </citation>
    <scope>NUCLEOTIDE SEQUENCE</scope>
    <source>
        <strain evidence="4">PLAUS21</strain>
    </source>
</reference>
<evidence type="ECO:0000313" key="4">
    <source>
        <dbReference type="EMBL" id="KAJ3258878.1"/>
    </source>
</evidence>
<dbReference type="GO" id="GO:0003723">
    <property type="term" value="F:RNA binding"/>
    <property type="evidence" value="ECO:0007669"/>
    <property type="project" value="UniProtKB-UniRule"/>
</dbReference>
<proteinExistence type="predicted"/>
<dbReference type="SMART" id="SM00360">
    <property type="entry name" value="RRM"/>
    <property type="match status" value="1"/>
</dbReference>
<dbReference type="EMBL" id="JADGKB010000023">
    <property type="protein sequence ID" value="KAJ3258878.1"/>
    <property type="molecule type" value="Genomic_DNA"/>
</dbReference>
<comment type="caution">
    <text evidence="4">The sequence shown here is derived from an EMBL/GenBank/DDBJ whole genome shotgun (WGS) entry which is preliminary data.</text>
</comment>